<evidence type="ECO:0000313" key="10">
    <source>
        <dbReference type="EMBL" id="KAK7476920.1"/>
    </source>
</evidence>
<name>A0ABD0JQL5_9CAEN</name>
<reference evidence="10 11" key="1">
    <citation type="journal article" date="2023" name="Sci. Data">
        <title>Genome assembly of the Korean intertidal mud-creeper Batillaria attramentaria.</title>
        <authorList>
            <person name="Patra A.K."/>
            <person name="Ho P.T."/>
            <person name="Jun S."/>
            <person name="Lee S.J."/>
            <person name="Kim Y."/>
            <person name="Won Y.J."/>
        </authorList>
    </citation>
    <scope>NUCLEOTIDE SEQUENCE [LARGE SCALE GENOMIC DNA]</scope>
    <source>
        <strain evidence="10">Wonlab-2016</strain>
    </source>
</reference>
<dbReference type="Pfam" id="PF00884">
    <property type="entry name" value="Sulfatase"/>
    <property type="match status" value="1"/>
</dbReference>
<evidence type="ECO:0000256" key="8">
    <source>
        <dbReference type="SAM" id="SignalP"/>
    </source>
</evidence>
<evidence type="ECO:0000256" key="7">
    <source>
        <dbReference type="SAM" id="MobiDB-lite"/>
    </source>
</evidence>
<sequence>MAAPSNTKLTMVVVVVVLMTVVCIATAAGSAATPPPHIVFVVADDLGWNDVSFRATDMHTPNIDRMAREGIILNSSYVQPLCSPSRSAWMSGFFPFHTGLQHAVINDRQKAYLPGNLTTLPQVLKTQGYATHAVGKWHLGFCNWKYTPTYRGFDTFLGYYSAEEDYYTHNRSLGYDFRNNTEVDRDAIGEYSAYLFARHTENIIRDHKKEQPLFLYMPFQSVHEPLEVPQVYIDNYCSHIRNESRRIKCGMVAALDDAFGNVTSLLDTLGYTDNMLLIFTTDNGGPVPFAGNNWPLRGSKATLWEGGTRATAFVWSKNLLPKTGYTNNGMMHAVDWFPTIIDAAGAKLVPYRIDGMSQWDTIRLNKASPRTEFVYNIDRLSNMAAIRMGDYKLLQGSTGGHNGWYPVPGVDDVHVEENDYKPPNNTNQLFNVKDDPEERRDLTESAPDVLDKMTKRLEEWRATGVPANFPPPDPASDPSHWGGAWSPGWC</sequence>
<evidence type="ECO:0000256" key="3">
    <source>
        <dbReference type="ARBA" id="ARBA00022723"/>
    </source>
</evidence>
<comment type="cofactor">
    <cofactor evidence="1">
        <name>Ca(2+)</name>
        <dbReference type="ChEBI" id="CHEBI:29108"/>
    </cofactor>
</comment>
<evidence type="ECO:0000256" key="1">
    <source>
        <dbReference type="ARBA" id="ARBA00001913"/>
    </source>
</evidence>
<keyword evidence="11" id="KW-1185">Reference proteome</keyword>
<feature type="region of interest" description="Disordered" evidence="7">
    <location>
        <begin position="463"/>
        <end position="490"/>
    </location>
</feature>
<feature type="region of interest" description="Disordered" evidence="7">
    <location>
        <begin position="419"/>
        <end position="445"/>
    </location>
</feature>
<dbReference type="SUPFAM" id="SSF53649">
    <property type="entry name" value="Alkaline phosphatase-like"/>
    <property type="match status" value="1"/>
</dbReference>
<dbReference type="AlphaFoldDB" id="A0ABD0JQL5"/>
<feature type="chain" id="PRO_5044887465" description="Sulfatase N-terminal domain-containing protein" evidence="8">
    <location>
        <begin position="26"/>
        <end position="490"/>
    </location>
</feature>
<feature type="signal peptide" evidence="8">
    <location>
        <begin position="1"/>
        <end position="25"/>
    </location>
</feature>
<feature type="compositionally biased region" description="Basic and acidic residues" evidence="7">
    <location>
        <begin position="432"/>
        <end position="445"/>
    </location>
</feature>
<dbReference type="InterPro" id="IPR000917">
    <property type="entry name" value="Sulfatase_N"/>
</dbReference>
<evidence type="ECO:0000313" key="11">
    <source>
        <dbReference type="Proteomes" id="UP001519460"/>
    </source>
</evidence>
<dbReference type="Gene3D" id="3.30.1120.10">
    <property type="match status" value="1"/>
</dbReference>
<keyword evidence="4" id="KW-0378">Hydrolase</keyword>
<gene>
    <name evidence="10" type="ORF">BaRGS_00031859</name>
</gene>
<dbReference type="EMBL" id="JACVVK020000362">
    <property type="protein sequence ID" value="KAK7476920.1"/>
    <property type="molecule type" value="Genomic_DNA"/>
</dbReference>
<dbReference type="Gene3D" id="3.40.720.10">
    <property type="entry name" value="Alkaline Phosphatase, subunit A"/>
    <property type="match status" value="1"/>
</dbReference>
<dbReference type="InterPro" id="IPR024607">
    <property type="entry name" value="Sulfatase_CS"/>
</dbReference>
<dbReference type="PANTHER" id="PTHR10342">
    <property type="entry name" value="ARYLSULFATASE"/>
    <property type="match status" value="1"/>
</dbReference>
<dbReference type="CDD" id="cd16029">
    <property type="entry name" value="4-S"/>
    <property type="match status" value="1"/>
</dbReference>
<dbReference type="Proteomes" id="UP001519460">
    <property type="component" value="Unassembled WGS sequence"/>
</dbReference>
<accession>A0ABD0JQL5</accession>
<evidence type="ECO:0000256" key="2">
    <source>
        <dbReference type="ARBA" id="ARBA00008779"/>
    </source>
</evidence>
<proteinExistence type="inferred from homology"/>
<dbReference type="InterPro" id="IPR017850">
    <property type="entry name" value="Alkaline_phosphatase_core_sf"/>
</dbReference>
<keyword evidence="5" id="KW-0106">Calcium</keyword>
<dbReference type="PROSITE" id="PS00149">
    <property type="entry name" value="SULFATASE_2"/>
    <property type="match status" value="1"/>
</dbReference>
<evidence type="ECO:0000259" key="9">
    <source>
        <dbReference type="Pfam" id="PF00884"/>
    </source>
</evidence>
<keyword evidence="8" id="KW-0732">Signal</keyword>
<dbReference type="PANTHER" id="PTHR10342:SF273">
    <property type="entry name" value="RE14504P"/>
    <property type="match status" value="1"/>
</dbReference>
<comment type="caution">
    <text evidence="10">The sequence shown here is derived from an EMBL/GenBank/DDBJ whole genome shotgun (WGS) entry which is preliminary data.</text>
</comment>
<feature type="domain" description="Sulfatase N-terminal" evidence="9">
    <location>
        <begin position="36"/>
        <end position="346"/>
    </location>
</feature>
<protein>
    <recommendedName>
        <fullName evidence="9">Sulfatase N-terminal domain-containing protein</fullName>
    </recommendedName>
</protein>
<dbReference type="InterPro" id="IPR047115">
    <property type="entry name" value="ARSB"/>
</dbReference>
<keyword evidence="3" id="KW-0479">Metal-binding</keyword>
<evidence type="ECO:0000256" key="4">
    <source>
        <dbReference type="ARBA" id="ARBA00022801"/>
    </source>
</evidence>
<evidence type="ECO:0000256" key="5">
    <source>
        <dbReference type="ARBA" id="ARBA00022837"/>
    </source>
</evidence>
<evidence type="ECO:0000256" key="6">
    <source>
        <dbReference type="ARBA" id="ARBA00023180"/>
    </source>
</evidence>
<dbReference type="GO" id="GO:0046872">
    <property type="term" value="F:metal ion binding"/>
    <property type="evidence" value="ECO:0007669"/>
    <property type="project" value="UniProtKB-KW"/>
</dbReference>
<comment type="similarity">
    <text evidence="2">Belongs to the sulfatase family.</text>
</comment>
<organism evidence="10 11">
    <name type="scientific">Batillaria attramentaria</name>
    <dbReference type="NCBI Taxonomy" id="370345"/>
    <lineage>
        <taxon>Eukaryota</taxon>
        <taxon>Metazoa</taxon>
        <taxon>Spiralia</taxon>
        <taxon>Lophotrochozoa</taxon>
        <taxon>Mollusca</taxon>
        <taxon>Gastropoda</taxon>
        <taxon>Caenogastropoda</taxon>
        <taxon>Sorbeoconcha</taxon>
        <taxon>Cerithioidea</taxon>
        <taxon>Batillariidae</taxon>
        <taxon>Batillaria</taxon>
    </lineage>
</organism>
<keyword evidence="6" id="KW-0325">Glycoprotein</keyword>
<dbReference type="GO" id="GO:0008484">
    <property type="term" value="F:sulfuric ester hydrolase activity"/>
    <property type="evidence" value="ECO:0007669"/>
    <property type="project" value="UniProtKB-ARBA"/>
</dbReference>